<dbReference type="PANTHER" id="PTHR47890:SF1">
    <property type="entry name" value="LD24308P"/>
    <property type="match status" value="1"/>
</dbReference>
<sequence>MLFKLFSHVTLTHARGLVMIVSAYEILAKSGLGRFETEMAAARKLYDHFIYSLTKTALKCTSRASNSFSRCDPVNHKLGETYEMFTELLQGHLELESDMNERMSCSQNCAHYTTAEAMHCFSPTQQICGTQKRCHGTLRDCQ</sequence>
<dbReference type="GeneID" id="108667065"/>
<dbReference type="Pfam" id="PF16061">
    <property type="entry name" value="DUF4803"/>
    <property type="match status" value="1"/>
</dbReference>
<evidence type="ECO:0000313" key="2">
    <source>
        <dbReference type="RefSeq" id="XP_047739076.1"/>
    </source>
</evidence>
<name>A0A979FRI6_HYAAZ</name>
<dbReference type="PANTHER" id="PTHR47890">
    <property type="entry name" value="LD24308P"/>
    <property type="match status" value="1"/>
</dbReference>
<evidence type="ECO:0000313" key="1">
    <source>
        <dbReference type="Proteomes" id="UP000694843"/>
    </source>
</evidence>
<dbReference type="AlphaFoldDB" id="A0A979FRI6"/>
<dbReference type="InterPro" id="IPR032062">
    <property type="entry name" value="DUF4803"/>
</dbReference>
<protein>
    <submittedName>
        <fullName evidence="2">Uncharacterized protein LOC108667065</fullName>
    </submittedName>
</protein>
<dbReference type="Proteomes" id="UP000694843">
    <property type="component" value="Unplaced"/>
</dbReference>
<keyword evidence="1" id="KW-1185">Reference proteome</keyword>
<accession>A0A979FRI6</accession>
<reference evidence="2" key="1">
    <citation type="submission" date="2025-08" db="UniProtKB">
        <authorList>
            <consortium name="RefSeq"/>
        </authorList>
    </citation>
    <scope>IDENTIFICATION</scope>
    <source>
        <tissue evidence="2">Whole organism</tissue>
    </source>
</reference>
<dbReference type="OrthoDB" id="6366357at2759"/>
<dbReference type="RefSeq" id="XP_047739076.1">
    <property type="nucleotide sequence ID" value="XM_047883120.1"/>
</dbReference>
<dbReference type="KEGG" id="hazt:108667065"/>
<organism evidence="1 2">
    <name type="scientific">Hyalella azteca</name>
    <name type="common">Amphipod</name>
    <dbReference type="NCBI Taxonomy" id="294128"/>
    <lineage>
        <taxon>Eukaryota</taxon>
        <taxon>Metazoa</taxon>
        <taxon>Ecdysozoa</taxon>
        <taxon>Arthropoda</taxon>
        <taxon>Crustacea</taxon>
        <taxon>Multicrustacea</taxon>
        <taxon>Malacostraca</taxon>
        <taxon>Eumalacostraca</taxon>
        <taxon>Peracarida</taxon>
        <taxon>Amphipoda</taxon>
        <taxon>Senticaudata</taxon>
        <taxon>Talitrida</taxon>
        <taxon>Talitroidea</taxon>
        <taxon>Hyalellidae</taxon>
        <taxon>Hyalella</taxon>
    </lineage>
</organism>
<proteinExistence type="predicted"/>
<gene>
    <name evidence="2" type="primary">LOC108667065</name>
</gene>